<dbReference type="Pfam" id="PF01553">
    <property type="entry name" value="Acyltransferase"/>
    <property type="match status" value="1"/>
</dbReference>
<reference evidence="6 7" key="1">
    <citation type="submission" date="2021-03" db="EMBL/GenBank/DDBJ databases">
        <authorList>
            <person name="So Y."/>
        </authorList>
    </citation>
    <scope>NUCLEOTIDE SEQUENCE [LARGE SCALE GENOMIC DNA]</scope>
    <source>
        <strain evidence="6 7">PWR1</strain>
    </source>
</reference>
<evidence type="ECO:0000256" key="3">
    <source>
        <dbReference type="ARBA" id="ARBA00023315"/>
    </source>
</evidence>
<dbReference type="PANTHER" id="PTHR10434">
    <property type="entry name" value="1-ACYL-SN-GLYCEROL-3-PHOSPHATE ACYLTRANSFERASE"/>
    <property type="match status" value="1"/>
</dbReference>
<comment type="pathway">
    <text evidence="1">Lipid metabolism.</text>
</comment>
<protein>
    <submittedName>
        <fullName evidence="6">1-acyl-sn-glycerol-3-phosphate acyltransferase</fullName>
    </submittedName>
</protein>
<evidence type="ECO:0000313" key="7">
    <source>
        <dbReference type="Proteomes" id="UP000680815"/>
    </source>
</evidence>
<keyword evidence="7" id="KW-1185">Reference proteome</keyword>
<dbReference type="Proteomes" id="UP000680815">
    <property type="component" value="Unassembled WGS sequence"/>
</dbReference>
<dbReference type="SUPFAM" id="SSF69593">
    <property type="entry name" value="Glycerol-3-phosphate (1)-acyltransferase"/>
    <property type="match status" value="1"/>
</dbReference>
<keyword evidence="4" id="KW-0812">Transmembrane</keyword>
<keyword evidence="2" id="KW-0808">Transferase</keyword>
<evidence type="ECO:0000259" key="5">
    <source>
        <dbReference type="SMART" id="SM00563"/>
    </source>
</evidence>
<evidence type="ECO:0000313" key="6">
    <source>
        <dbReference type="EMBL" id="MBP0465733.1"/>
    </source>
</evidence>
<keyword evidence="4" id="KW-0472">Membrane</keyword>
<dbReference type="InterPro" id="IPR002123">
    <property type="entry name" value="Plipid/glycerol_acylTrfase"/>
</dbReference>
<keyword evidence="3 6" id="KW-0012">Acyltransferase</keyword>
<name>A0ABS4AY44_9PROT</name>
<comment type="caution">
    <text evidence="6">The sequence shown here is derived from an EMBL/GenBank/DDBJ whole genome shotgun (WGS) entry which is preliminary data.</text>
</comment>
<evidence type="ECO:0000256" key="4">
    <source>
        <dbReference type="SAM" id="Phobius"/>
    </source>
</evidence>
<dbReference type="GO" id="GO:0016746">
    <property type="term" value="F:acyltransferase activity"/>
    <property type="evidence" value="ECO:0007669"/>
    <property type="project" value="UniProtKB-KW"/>
</dbReference>
<dbReference type="PANTHER" id="PTHR10434:SF40">
    <property type="entry name" value="1-ACYL-SN-GLYCEROL-3-PHOSPHATE ACYLTRANSFERASE"/>
    <property type="match status" value="1"/>
</dbReference>
<dbReference type="EMBL" id="JAGIYZ010000018">
    <property type="protein sequence ID" value="MBP0465733.1"/>
    <property type="molecule type" value="Genomic_DNA"/>
</dbReference>
<accession>A0ABS4AY44</accession>
<gene>
    <name evidence="6" type="ORF">J5Y09_17530</name>
</gene>
<organism evidence="6 7">
    <name type="scientific">Roseomonas nitratireducens</name>
    <dbReference type="NCBI Taxonomy" id="2820810"/>
    <lineage>
        <taxon>Bacteria</taxon>
        <taxon>Pseudomonadati</taxon>
        <taxon>Pseudomonadota</taxon>
        <taxon>Alphaproteobacteria</taxon>
        <taxon>Acetobacterales</taxon>
        <taxon>Roseomonadaceae</taxon>
        <taxon>Roseomonas</taxon>
    </lineage>
</organism>
<dbReference type="SMART" id="SM00563">
    <property type="entry name" value="PlsC"/>
    <property type="match status" value="1"/>
</dbReference>
<evidence type="ECO:0000256" key="2">
    <source>
        <dbReference type="ARBA" id="ARBA00022679"/>
    </source>
</evidence>
<feature type="transmembrane region" description="Helical" evidence="4">
    <location>
        <begin position="7"/>
        <end position="29"/>
    </location>
</feature>
<proteinExistence type="predicted"/>
<feature type="domain" description="Phospholipid/glycerol acyltransferase" evidence="5">
    <location>
        <begin position="71"/>
        <end position="185"/>
    </location>
</feature>
<dbReference type="RefSeq" id="WP_209353120.1">
    <property type="nucleotide sequence ID" value="NZ_JAGIYZ010000018.1"/>
</dbReference>
<dbReference type="CDD" id="cd07989">
    <property type="entry name" value="LPLAT_AGPAT-like"/>
    <property type="match status" value="1"/>
</dbReference>
<evidence type="ECO:0000256" key="1">
    <source>
        <dbReference type="ARBA" id="ARBA00005189"/>
    </source>
</evidence>
<sequence length="247" mass="26437">MNLIRSALFNVVFIGGTALTAVMGIPLLLAPQRVMIAYVRGWAWLMVTSLRVICGVRLEVTGMHHIPQGGAIIAGKHQSAFDTFVWSMLLPAPVYVLKKELMSIPVWGWLAKRCGHVSVDREAGAPALRGMVKATKAAIAEGRPVVIFPEGTRSAPGERVPYQPGVAALAMASGAVVVPAATDSGRFWGRRGFHKRPGTLHISVLPPLPLGLPRAAFMAALEETIETETARLMALPGPVENLAENRA</sequence>
<keyword evidence="4" id="KW-1133">Transmembrane helix</keyword>